<dbReference type="AlphaFoldDB" id="A0A9D3SDZ8"/>
<gene>
    <name evidence="2" type="ORF">KOW79_015316</name>
</gene>
<keyword evidence="3" id="KW-1185">Reference proteome</keyword>
<evidence type="ECO:0000313" key="2">
    <source>
        <dbReference type="EMBL" id="KAG7320901.1"/>
    </source>
</evidence>
<dbReference type="Proteomes" id="UP000824219">
    <property type="component" value="Linkage Group LG18"/>
</dbReference>
<accession>A0A9D3SDZ8</accession>
<dbReference type="EMBL" id="JAHKSW010000018">
    <property type="protein sequence ID" value="KAG7320901.1"/>
    <property type="molecule type" value="Genomic_DNA"/>
</dbReference>
<reference evidence="2 3" key="1">
    <citation type="submission" date="2021-06" db="EMBL/GenBank/DDBJ databases">
        <title>Chromosome-level genome assembly of the red-tail catfish (Hemibagrus wyckioides).</title>
        <authorList>
            <person name="Shao F."/>
        </authorList>
    </citation>
    <scope>NUCLEOTIDE SEQUENCE [LARGE SCALE GENOMIC DNA]</scope>
    <source>
        <strain evidence="2">EC202008001</strain>
        <tissue evidence="2">Blood</tissue>
    </source>
</reference>
<evidence type="ECO:0000256" key="1">
    <source>
        <dbReference type="SAM" id="MobiDB-lite"/>
    </source>
</evidence>
<organism evidence="2 3">
    <name type="scientific">Hemibagrus wyckioides</name>
    <dbReference type="NCBI Taxonomy" id="337641"/>
    <lineage>
        <taxon>Eukaryota</taxon>
        <taxon>Metazoa</taxon>
        <taxon>Chordata</taxon>
        <taxon>Craniata</taxon>
        <taxon>Vertebrata</taxon>
        <taxon>Euteleostomi</taxon>
        <taxon>Actinopterygii</taxon>
        <taxon>Neopterygii</taxon>
        <taxon>Teleostei</taxon>
        <taxon>Ostariophysi</taxon>
        <taxon>Siluriformes</taxon>
        <taxon>Bagridae</taxon>
        <taxon>Hemibagrus</taxon>
    </lineage>
</organism>
<evidence type="ECO:0000313" key="3">
    <source>
        <dbReference type="Proteomes" id="UP000824219"/>
    </source>
</evidence>
<comment type="caution">
    <text evidence="2">The sequence shown here is derived from an EMBL/GenBank/DDBJ whole genome shotgun (WGS) entry which is preliminary data.</text>
</comment>
<name>A0A9D3SDZ8_9TELE</name>
<sequence>MLPPIHQSPQRHPLQKSPSVASGVRRKGLARSKSSAIAPDVLDAAEVHRIVRRRAPAPPTYPRIGPNKTSGIAPDVLAAKVHQIVRERAPAPPTFPRIGRVPKPAP</sequence>
<protein>
    <submittedName>
        <fullName evidence="2">Uncharacterized protein</fullName>
    </submittedName>
</protein>
<feature type="region of interest" description="Disordered" evidence="1">
    <location>
        <begin position="1"/>
        <end position="35"/>
    </location>
</feature>
<proteinExistence type="predicted"/>